<evidence type="ECO:0000313" key="1">
    <source>
        <dbReference type="EMBL" id="HJF30779.1"/>
    </source>
</evidence>
<accession>A0A921KDD0</accession>
<gene>
    <name evidence="1" type="ORF">K8V56_03240</name>
</gene>
<protein>
    <submittedName>
        <fullName evidence="1">Uncharacterized protein</fullName>
    </submittedName>
</protein>
<proteinExistence type="predicted"/>
<evidence type="ECO:0000313" key="2">
    <source>
        <dbReference type="Proteomes" id="UP000698173"/>
    </source>
</evidence>
<organism evidence="1 2">
    <name type="scientific">Sporosarcina psychrophila</name>
    <name type="common">Bacillus psychrophilus</name>
    <dbReference type="NCBI Taxonomy" id="1476"/>
    <lineage>
        <taxon>Bacteria</taxon>
        <taxon>Bacillati</taxon>
        <taxon>Bacillota</taxon>
        <taxon>Bacilli</taxon>
        <taxon>Bacillales</taxon>
        <taxon>Caryophanaceae</taxon>
        <taxon>Sporosarcina</taxon>
    </lineage>
</organism>
<reference evidence="1" key="1">
    <citation type="journal article" date="2021" name="PeerJ">
        <title>Extensive microbial diversity within the chicken gut microbiome revealed by metagenomics and culture.</title>
        <authorList>
            <person name="Gilroy R."/>
            <person name="Ravi A."/>
            <person name="Getino M."/>
            <person name="Pursley I."/>
            <person name="Horton D.L."/>
            <person name="Alikhan N.F."/>
            <person name="Baker D."/>
            <person name="Gharbi K."/>
            <person name="Hall N."/>
            <person name="Watson M."/>
            <person name="Adriaenssens E.M."/>
            <person name="Foster-Nyarko E."/>
            <person name="Jarju S."/>
            <person name="Secka A."/>
            <person name="Antonio M."/>
            <person name="Oren A."/>
            <person name="Chaudhuri R.R."/>
            <person name="La Ragione R."/>
            <person name="Hildebrand F."/>
            <person name="Pallen M.J."/>
        </authorList>
    </citation>
    <scope>NUCLEOTIDE SEQUENCE</scope>
    <source>
        <strain evidence="1">CHK171-7178</strain>
    </source>
</reference>
<dbReference type="EMBL" id="DYWT01000054">
    <property type="protein sequence ID" value="HJF30779.1"/>
    <property type="molecule type" value="Genomic_DNA"/>
</dbReference>
<comment type="caution">
    <text evidence="1">The sequence shown here is derived from an EMBL/GenBank/DDBJ whole genome shotgun (WGS) entry which is preliminary data.</text>
</comment>
<reference evidence="1" key="2">
    <citation type="submission" date="2021-09" db="EMBL/GenBank/DDBJ databases">
        <authorList>
            <person name="Gilroy R."/>
        </authorList>
    </citation>
    <scope>NUCLEOTIDE SEQUENCE</scope>
    <source>
        <strain evidence="1">CHK171-7178</strain>
    </source>
</reference>
<name>A0A921KDD0_SPOPS</name>
<dbReference type="Proteomes" id="UP000698173">
    <property type="component" value="Unassembled WGS sequence"/>
</dbReference>
<sequence>MKVKYHLFDTSQGMLVSEGDRYQTIHIDNDVELDKHESLKTVSGAIGKEINRSISNIKVLGYELVLASLLRCFFYYIKGW</sequence>
<dbReference type="AlphaFoldDB" id="A0A921KDD0"/>